<dbReference type="CDD" id="cd02440">
    <property type="entry name" value="AdoMet_MTases"/>
    <property type="match status" value="1"/>
</dbReference>
<organism evidence="7 8">
    <name type="scientific">Aliiroseovarius zhejiangensis</name>
    <dbReference type="NCBI Taxonomy" id="1632025"/>
    <lineage>
        <taxon>Bacteria</taxon>
        <taxon>Pseudomonadati</taxon>
        <taxon>Pseudomonadota</taxon>
        <taxon>Alphaproteobacteria</taxon>
        <taxon>Rhodobacterales</taxon>
        <taxon>Paracoccaceae</taxon>
        <taxon>Aliiroseovarius</taxon>
    </lineage>
</organism>
<dbReference type="InterPro" id="IPR049560">
    <property type="entry name" value="MeTrfase_RsmB-F_NOP2_cat"/>
</dbReference>
<feature type="active site" description="Nucleophile" evidence="5">
    <location>
        <position position="340"/>
    </location>
</feature>
<evidence type="ECO:0000313" key="7">
    <source>
        <dbReference type="EMBL" id="GHE85602.1"/>
    </source>
</evidence>
<feature type="binding site" evidence="5">
    <location>
        <position position="287"/>
    </location>
    <ligand>
        <name>S-adenosyl-L-methionine</name>
        <dbReference type="ChEBI" id="CHEBI:59789"/>
    </ligand>
</feature>
<dbReference type="PROSITE" id="PS51686">
    <property type="entry name" value="SAM_MT_RSMB_NOP"/>
    <property type="match status" value="1"/>
</dbReference>
<dbReference type="GO" id="GO:0032259">
    <property type="term" value="P:methylation"/>
    <property type="evidence" value="ECO:0007669"/>
    <property type="project" value="UniProtKB-KW"/>
</dbReference>
<dbReference type="Proteomes" id="UP000609802">
    <property type="component" value="Unassembled WGS sequence"/>
</dbReference>
<comment type="similarity">
    <text evidence="5">Belongs to the class I-like SAM-binding methyltransferase superfamily. RsmB/NOP family.</text>
</comment>
<dbReference type="InterPro" id="IPR023267">
    <property type="entry name" value="RCMT"/>
</dbReference>
<dbReference type="InterPro" id="IPR054728">
    <property type="entry name" value="RsmB-like_ferredoxin"/>
</dbReference>
<dbReference type="RefSeq" id="WP_191284524.1">
    <property type="nucleotide sequence ID" value="NZ_BNCH01000001.1"/>
</dbReference>
<evidence type="ECO:0000256" key="2">
    <source>
        <dbReference type="ARBA" id="ARBA00022679"/>
    </source>
</evidence>
<name>A0ABQ3IIK7_9RHOB</name>
<keyword evidence="2 5" id="KW-0808">Transferase</keyword>
<dbReference type="PANTHER" id="PTHR22807">
    <property type="entry name" value="NOP2 YEAST -RELATED NOL1/NOP2/FMU SUN DOMAIN-CONTAINING"/>
    <property type="match status" value="1"/>
</dbReference>
<keyword evidence="3 5" id="KW-0949">S-adenosyl-L-methionine</keyword>
<comment type="caution">
    <text evidence="7">The sequence shown here is derived from an EMBL/GenBank/DDBJ whole genome shotgun (WGS) entry which is preliminary data.</text>
</comment>
<dbReference type="Gene3D" id="3.30.70.1170">
    <property type="entry name" value="Sun protein, domain 3"/>
    <property type="match status" value="1"/>
</dbReference>
<dbReference type="PANTHER" id="PTHR22807:SF53">
    <property type="entry name" value="RIBOSOMAL RNA SMALL SUBUNIT METHYLTRANSFERASE B-RELATED"/>
    <property type="match status" value="1"/>
</dbReference>
<evidence type="ECO:0000313" key="8">
    <source>
        <dbReference type="Proteomes" id="UP000609802"/>
    </source>
</evidence>
<feature type="binding site" evidence="5">
    <location>
        <position position="247"/>
    </location>
    <ligand>
        <name>S-adenosyl-L-methionine</name>
        <dbReference type="ChEBI" id="CHEBI:59789"/>
    </ligand>
</feature>
<dbReference type="InterPro" id="IPR001678">
    <property type="entry name" value="MeTrfase_RsmB-F_NOP2_dom"/>
</dbReference>
<reference evidence="8" key="1">
    <citation type="journal article" date="2019" name="Int. J. Syst. Evol. Microbiol.">
        <title>The Global Catalogue of Microorganisms (GCM) 10K type strain sequencing project: providing services to taxonomists for standard genome sequencing and annotation.</title>
        <authorList>
            <consortium name="The Broad Institute Genomics Platform"/>
            <consortium name="The Broad Institute Genome Sequencing Center for Infectious Disease"/>
            <person name="Wu L."/>
            <person name="Ma J."/>
        </authorList>
    </citation>
    <scope>NUCLEOTIDE SEQUENCE [LARGE SCALE GENOMIC DNA]</scope>
    <source>
        <strain evidence="8">KCTC 42443</strain>
    </source>
</reference>
<dbReference type="SUPFAM" id="SSF53335">
    <property type="entry name" value="S-adenosyl-L-methionine-dependent methyltransferases"/>
    <property type="match status" value="1"/>
</dbReference>
<dbReference type="EMBL" id="BNCH01000001">
    <property type="protein sequence ID" value="GHE85602.1"/>
    <property type="molecule type" value="Genomic_DNA"/>
</dbReference>
<dbReference type="PRINTS" id="PR02008">
    <property type="entry name" value="RCMTFAMILY"/>
</dbReference>
<gene>
    <name evidence="7" type="ORF">GCM10016455_01000</name>
</gene>
<dbReference type="GO" id="GO:0008168">
    <property type="term" value="F:methyltransferase activity"/>
    <property type="evidence" value="ECO:0007669"/>
    <property type="project" value="UniProtKB-KW"/>
</dbReference>
<evidence type="ECO:0000259" key="6">
    <source>
        <dbReference type="PROSITE" id="PS51686"/>
    </source>
</evidence>
<comment type="caution">
    <text evidence="5">Lacks conserved residue(s) required for the propagation of feature annotation.</text>
</comment>
<accession>A0ABQ3IIK7</accession>
<proteinExistence type="inferred from homology"/>
<evidence type="ECO:0000256" key="4">
    <source>
        <dbReference type="ARBA" id="ARBA00022884"/>
    </source>
</evidence>
<evidence type="ECO:0000256" key="3">
    <source>
        <dbReference type="ARBA" id="ARBA00022691"/>
    </source>
</evidence>
<keyword evidence="4 5" id="KW-0694">RNA-binding</keyword>
<evidence type="ECO:0000256" key="1">
    <source>
        <dbReference type="ARBA" id="ARBA00022603"/>
    </source>
</evidence>
<dbReference type="Gene3D" id="3.40.50.150">
    <property type="entry name" value="Vaccinia Virus protein VP39"/>
    <property type="match status" value="1"/>
</dbReference>
<dbReference type="InterPro" id="IPR029063">
    <property type="entry name" value="SAM-dependent_MTases_sf"/>
</dbReference>
<keyword evidence="1 5" id="KW-0489">Methyltransferase</keyword>
<dbReference type="Pfam" id="PF01189">
    <property type="entry name" value="Methyltr_RsmB-F"/>
    <property type="match status" value="1"/>
</dbReference>
<keyword evidence="8" id="KW-1185">Reference proteome</keyword>
<sequence>MTPSARVAAAIEILDDYLSGTPAEQALTGWARRHRFAGSKDRAAIRDHVFDALRRLRSAAGLGAGKTGRAIMIGLMRGQGVDPDTLFTGEGHAPAPLTDQERSLTATLSRAERLDCPDWLLPQVEDSLGPETEAVLEALRHRAPVFLRVNTTRTTREEVQRTLAQEGIVAQPHPLASTALEVLENPRKISGSQAFLQGLVELQDAASQAVVESLQVKPGQRVLDYCAGGGGKALALASLGAEVVAHDIAPARMKDLPARAERAGCKIDISTPDTLRDFGSFDLVFADAPCSGSGSWRRAPQGKWLLTPDRFATLLETQRMVLSQLPALTSSGGAIAYATCSVLQPENRGQVDWFLTHHADFTMVCERQFSPLDGGDGFYIARLEGK</sequence>
<evidence type="ECO:0000256" key="5">
    <source>
        <dbReference type="PROSITE-ProRule" id="PRU01023"/>
    </source>
</evidence>
<feature type="domain" description="SAM-dependent MTase RsmB/NOP-type" evidence="6">
    <location>
        <begin position="135"/>
        <end position="386"/>
    </location>
</feature>
<dbReference type="Pfam" id="PF22458">
    <property type="entry name" value="RsmF-B_ferredox"/>
    <property type="match status" value="1"/>
</dbReference>
<protein>
    <submittedName>
        <fullName evidence="7">SAM-dependent methyltransferase</fullName>
    </submittedName>
</protein>